<dbReference type="AlphaFoldDB" id="A0A0B6YAI5"/>
<dbReference type="EMBL" id="HACG01006349">
    <property type="protein sequence ID" value="CEK53214.1"/>
    <property type="molecule type" value="Transcribed_RNA"/>
</dbReference>
<organism evidence="1">
    <name type="scientific">Arion vulgaris</name>
    <dbReference type="NCBI Taxonomy" id="1028688"/>
    <lineage>
        <taxon>Eukaryota</taxon>
        <taxon>Metazoa</taxon>
        <taxon>Spiralia</taxon>
        <taxon>Lophotrochozoa</taxon>
        <taxon>Mollusca</taxon>
        <taxon>Gastropoda</taxon>
        <taxon>Heterobranchia</taxon>
        <taxon>Euthyneura</taxon>
        <taxon>Panpulmonata</taxon>
        <taxon>Eupulmonata</taxon>
        <taxon>Stylommatophora</taxon>
        <taxon>Helicina</taxon>
        <taxon>Arionoidea</taxon>
        <taxon>Arionidae</taxon>
        <taxon>Arion</taxon>
    </lineage>
</organism>
<reference evidence="1" key="1">
    <citation type="submission" date="2014-12" db="EMBL/GenBank/DDBJ databases">
        <title>Insight into the proteome of Arion vulgaris.</title>
        <authorList>
            <person name="Aradska J."/>
            <person name="Bulat T."/>
            <person name="Smidak R."/>
            <person name="Sarate P."/>
            <person name="Gangsoo J."/>
            <person name="Sialana F."/>
            <person name="Bilban M."/>
            <person name="Lubec G."/>
        </authorList>
    </citation>
    <scope>NUCLEOTIDE SEQUENCE</scope>
    <source>
        <tissue evidence="1">Skin</tissue>
    </source>
</reference>
<protein>
    <submittedName>
        <fullName evidence="1">Uncharacterized protein</fullName>
    </submittedName>
</protein>
<evidence type="ECO:0000313" key="1">
    <source>
        <dbReference type="EMBL" id="CEK53214.1"/>
    </source>
</evidence>
<accession>A0A0B6YAI5</accession>
<proteinExistence type="predicted"/>
<gene>
    <name evidence="1" type="primary">ORF19448</name>
</gene>
<sequence>MFIFISSTVTSASNWVQIPGKQNQIMIIACQIKKASTMTVLSTKLSLVMVDNTTSYLHYMYSLTTQLLTTQDGKLLTED</sequence>
<name>A0A0B6YAI5_9EUPU</name>